<keyword evidence="2" id="KW-1185">Reference proteome</keyword>
<reference evidence="1" key="1">
    <citation type="submission" date="2022-06" db="EMBL/GenBank/DDBJ databases">
        <authorList>
            <person name="Legras J.-L."/>
            <person name="Devillers H."/>
            <person name="Grondin C."/>
        </authorList>
    </citation>
    <scope>NUCLEOTIDE SEQUENCE</scope>
    <source>
        <strain evidence="1">CLIB 1444</strain>
    </source>
</reference>
<gene>
    <name evidence="1" type="ORF">CLIB1444_05S07250</name>
</gene>
<name>A0ACA9Y8F2_9ASCO</name>
<sequence length="495" mass="56896">MGDGLLRDATYKFPEVIEDIRGFVDSSEDFELEILRITYDDLIHMIGKGFTIKSVDWLMVELDDVDLAFISRYKVKDLVCKISKPCLEPEAISRVNIPASFEIRPPFNDYTYLPQNLTSLSLFSSWLDDDLDMRWLRNLETLLFRIYQKLTNQKIFLPENLEMLDLAVLDPSSKFSIDCLPSNLQSLRLHQVEIPPCFQLPLSLSDIFLSSTRVDCKYPEGLEAAEFSCDANAEDYGAFPTSLRRLVINDQLIRLPDISNLVNLETFEAGYRKMNEGSLGSEPIIVLPENVMYLRTFNDNHCFKFNKHLKHMKMYLGRNSKTMSMNSFPEGLEALELEVFDPEILENLPSTIKVLSVDRGVPLSDRKLRLPPSLDLLEIKSCGIETIIFNKGLRYLHLKQCDIPQGFVDQVPKYLVTFAMIDCRCDKGMDLSGFRFKHMKFYDCSVEEQIILPSTLKTLDIQDMGVPEVYEGLDFTFVGPFGLYGENIETPRIYM</sequence>
<evidence type="ECO:0000313" key="2">
    <source>
        <dbReference type="Proteomes" id="UP001152531"/>
    </source>
</evidence>
<comment type="caution">
    <text evidence="1">The sequence shown here is derived from an EMBL/GenBank/DDBJ whole genome shotgun (WGS) entry which is preliminary data.</text>
</comment>
<evidence type="ECO:0000313" key="1">
    <source>
        <dbReference type="EMBL" id="CAH6721265.1"/>
    </source>
</evidence>
<proteinExistence type="predicted"/>
<dbReference type="EMBL" id="CALSDN010000005">
    <property type="protein sequence ID" value="CAH6721265.1"/>
    <property type="molecule type" value="Genomic_DNA"/>
</dbReference>
<protein>
    <submittedName>
        <fullName evidence="1">Uncharacterized protein</fullName>
    </submittedName>
</protein>
<dbReference type="Proteomes" id="UP001152531">
    <property type="component" value="Unassembled WGS sequence"/>
</dbReference>
<organism evidence="1 2">
    <name type="scientific">[Candida] jaroonii</name>
    <dbReference type="NCBI Taxonomy" id="467808"/>
    <lineage>
        <taxon>Eukaryota</taxon>
        <taxon>Fungi</taxon>
        <taxon>Dikarya</taxon>
        <taxon>Ascomycota</taxon>
        <taxon>Saccharomycotina</taxon>
        <taxon>Pichiomycetes</taxon>
        <taxon>Debaryomycetaceae</taxon>
        <taxon>Yamadazyma</taxon>
    </lineage>
</organism>
<accession>A0ACA9Y8F2</accession>